<dbReference type="GO" id="GO:0022627">
    <property type="term" value="C:cytosolic small ribosomal subunit"/>
    <property type="evidence" value="ECO:0007669"/>
    <property type="project" value="TreeGrafter"/>
</dbReference>
<dbReference type="HAMAP" id="MF_01343_B">
    <property type="entry name" value="Ribosomal_uS15_B"/>
    <property type="match status" value="1"/>
</dbReference>
<dbReference type="PATRIC" id="fig|1618662.3.peg.196"/>
<proteinExistence type="inferred from homology"/>
<dbReference type="PANTHER" id="PTHR23321:SF26">
    <property type="entry name" value="SMALL RIBOSOMAL SUBUNIT PROTEIN US15M"/>
    <property type="match status" value="1"/>
</dbReference>
<comment type="function">
    <text evidence="4">One of the primary rRNA binding proteins, it binds directly to 16S rRNA where it helps nucleate assembly of the platform of the 30S subunit by binding and bridging several RNA helices of the 16S rRNA.</text>
</comment>
<protein>
    <recommendedName>
        <fullName evidence="4">Small ribosomal subunit protein uS15</fullName>
    </recommendedName>
</protein>
<evidence type="ECO:0000313" key="6">
    <source>
        <dbReference type="EMBL" id="KKT91957.1"/>
    </source>
</evidence>
<name>A0A0G1NFR6_9BACT</name>
<dbReference type="CDD" id="cd00353">
    <property type="entry name" value="Ribosomal_S15p_S13e"/>
    <property type="match status" value="1"/>
</dbReference>
<comment type="caution">
    <text evidence="6">The sequence shown here is derived from an EMBL/GenBank/DDBJ whole genome shotgun (WGS) entry which is preliminary data.</text>
</comment>
<dbReference type="GO" id="GO:0003735">
    <property type="term" value="F:structural constituent of ribosome"/>
    <property type="evidence" value="ECO:0007669"/>
    <property type="project" value="InterPro"/>
</dbReference>
<evidence type="ECO:0000256" key="2">
    <source>
        <dbReference type="ARBA" id="ARBA00023274"/>
    </source>
</evidence>
<dbReference type="Gene3D" id="1.10.287.10">
    <property type="entry name" value="S15/NS1, RNA-binding"/>
    <property type="match status" value="1"/>
</dbReference>
<keyword evidence="4" id="KW-0699">rRNA-binding</keyword>
<comment type="subunit">
    <text evidence="3 4">Part of the 30S ribosomal subunit. Forms a bridge to the 50S subunit in the 70S ribosome, contacting the 23S rRNA.</text>
</comment>
<keyword evidence="1 4" id="KW-0689">Ribosomal protein</keyword>
<dbReference type="GO" id="GO:0006412">
    <property type="term" value="P:translation"/>
    <property type="evidence" value="ECO:0007669"/>
    <property type="project" value="UniProtKB-UniRule"/>
</dbReference>
<evidence type="ECO:0000256" key="3">
    <source>
        <dbReference type="ARBA" id="ARBA00064542"/>
    </source>
</evidence>
<keyword evidence="2 4" id="KW-0687">Ribonucleoprotein</keyword>
<comment type="function">
    <text evidence="4">Forms an intersubunit bridge (bridge B4) with the 23S rRNA of the 50S subunit in the ribosome.</text>
</comment>
<dbReference type="Pfam" id="PF00312">
    <property type="entry name" value="Ribosomal_S15"/>
    <property type="match status" value="1"/>
</dbReference>
<sequence length="88" mass="10302">MLSKQKKVAAIRDYKLHENDTGSAKVQIALLSRQIKSLADHLKKNPKDHHSRRGLLMMVGKRRRFLQYLEKQDEKGYQSLVKKMKLEA</sequence>
<comment type="similarity">
    <text evidence="4 5">Belongs to the universal ribosomal protein uS15 family.</text>
</comment>
<dbReference type="InterPro" id="IPR000589">
    <property type="entry name" value="Ribosomal_uS15"/>
</dbReference>
<dbReference type="Proteomes" id="UP000033966">
    <property type="component" value="Unassembled WGS sequence"/>
</dbReference>
<evidence type="ECO:0000313" key="7">
    <source>
        <dbReference type="Proteomes" id="UP000033966"/>
    </source>
</evidence>
<dbReference type="FunFam" id="1.10.287.10:FF:000002">
    <property type="entry name" value="30S ribosomal protein S15"/>
    <property type="match status" value="1"/>
</dbReference>
<dbReference type="SMART" id="SM01387">
    <property type="entry name" value="Ribosomal_S15"/>
    <property type="match status" value="1"/>
</dbReference>
<organism evidence="6 7">
    <name type="scientific">Candidatus Jorgensenbacteria bacterium GW2011_GWA2_45_13</name>
    <dbReference type="NCBI Taxonomy" id="1618662"/>
    <lineage>
        <taxon>Bacteria</taxon>
        <taxon>Candidatus Joergenseniibacteriota</taxon>
    </lineage>
</organism>
<dbReference type="EMBL" id="LCKF01000007">
    <property type="protein sequence ID" value="KKT91957.1"/>
    <property type="molecule type" value="Genomic_DNA"/>
</dbReference>
<dbReference type="NCBIfam" id="TIGR00952">
    <property type="entry name" value="S15_bact"/>
    <property type="match status" value="1"/>
</dbReference>
<reference evidence="6 7" key="1">
    <citation type="journal article" date="2015" name="Nature">
        <title>rRNA introns, odd ribosomes, and small enigmatic genomes across a large radiation of phyla.</title>
        <authorList>
            <person name="Brown C.T."/>
            <person name="Hug L.A."/>
            <person name="Thomas B.C."/>
            <person name="Sharon I."/>
            <person name="Castelle C.J."/>
            <person name="Singh A."/>
            <person name="Wilkins M.J."/>
            <person name="Williams K.H."/>
            <person name="Banfield J.F."/>
        </authorList>
    </citation>
    <scope>NUCLEOTIDE SEQUENCE [LARGE SCALE GENOMIC DNA]</scope>
</reference>
<evidence type="ECO:0000256" key="5">
    <source>
        <dbReference type="RuleBase" id="RU003919"/>
    </source>
</evidence>
<dbReference type="InterPro" id="IPR005290">
    <property type="entry name" value="Ribosomal_uS15_bac-type"/>
</dbReference>
<dbReference type="Gene3D" id="6.10.250.3130">
    <property type="match status" value="1"/>
</dbReference>
<evidence type="ECO:0000256" key="1">
    <source>
        <dbReference type="ARBA" id="ARBA00022980"/>
    </source>
</evidence>
<dbReference type="SUPFAM" id="SSF47060">
    <property type="entry name" value="S15/NS1 RNA-binding domain"/>
    <property type="match status" value="1"/>
</dbReference>
<dbReference type="InterPro" id="IPR009068">
    <property type="entry name" value="uS15_NS1_RNA-bd_sf"/>
</dbReference>
<gene>
    <name evidence="4" type="primary">rpsO</name>
    <name evidence="6" type="ORF">UW92_C0007G0003</name>
</gene>
<dbReference type="AlphaFoldDB" id="A0A0G1NFR6"/>
<evidence type="ECO:0000256" key="4">
    <source>
        <dbReference type="HAMAP-Rule" id="MF_01343"/>
    </source>
</evidence>
<keyword evidence="4" id="KW-0694">RNA-binding</keyword>
<dbReference type="PANTHER" id="PTHR23321">
    <property type="entry name" value="RIBOSOMAL PROTEIN S15, BACTERIAL AND ORGANELLAR"/>
    <property type="match status" value="1"/>
</dbReference>
<dbReference type="GO" id="GO:0019843">
    <property type="term" value="F:rRNA binding"/>
    <property type="evidence" value="ECO:0007669"/>
    <property type="project" value="UniProtKB-UniRule"/>
</dbReference>
<accession>A0A0G1NFR6</accession>